<proteinExistence type="predicted"/>
<dbReference type="Proteomes" id="UP000839526">
    <property type="component" value="Unassembled WGS sequence"/>
</dbReference>
<comment type="caution">
    <text evidence="1">The sequence shown here is derived from an EMBL/GenBank/DDBJ whole genome shotgun (WGS) entry which is preliminary data.</text>
</comment>
<organism evidence="1">
    <name type="scientific">Salmonella enterica</name>
    <name type="common">Salmonella choleraesuis</name>
    <dbReference type="NCBI Taxonomy" id="28901"/>
    <lineage>
        <taxon>Bacteria</taxon>
        <taxon>Pseudomonadati</taxon>
        <taxon>Pseudomonadota</taxon>
        <taxon>Gammaproteobacteria</taxon>
        <taxon>Enterobacterales</taxon>
        <taxon>Enterobacteriaceae</taxon>
        <taxon>Salmonella</taxon>
    </lineage>
</organism>
<accession>A0A403T249</accession>
<evidence type="ECO:0000313" key="1">
    <source>
        <dbReference type="EMBL" id="MMS77797.1"/>
    </source>
</evidence>
<reference evidence="1" key="1">
    <citation type="submission" date="2018-10" db="EMBL/GenBank/DDBJ databases">
        <authorList>
            <consortium name="PulseNet: The National Subtyping Network for Foodborne Disease Surveillance"/>
            <person name="Tarr C.L."/>
            <person name="Trees E."/>
            <person name="Katz L.S."/>
            <person name="Carleton-Romer H.A."/>
            <person name="Stroika S."/>
            <person name="Kucerova Z."/>
            <person name="Roache K.F."/>
            <person name="Sabol A.L."/>
            <person name="Besser J."/>
            <person name="Gerner-Smidt P."/>
        </authorList>
    </citation>
    <scope>NUCLEOTIDE SEQUENCE [LARGE SCALE GENOMIC DNA]</scope>
    <source>
        <strain evidence="1">PNUSAS052121</strain>
    </source>
</reference>
<dbReference type="AlphaFoldDB" id="A0A403T249"/>
<name>A0A403T249_SALER</name>
<sequence length="78" mass="9372">MRQQKKRTEHNLAIPEGMVKPCPELQQMHFVMQDNYHIFLLSLENILLCLREAEKHGEVPRINDEWWVILQSTFPCLR</sequence>
<gene>
    <name evidence="1" type="ORF">D9O31_14845</name>
</gene>
<dbReference type="EMBL" id="RWAH01000013">
    <property type="protein sequence ID" value="MMS77797.1"/>
    <property type="molecule type" value="Genomic_DNA"/>
</dbReference>
<protein>
    <submittedName>
        <fullName evidence="1">Uncharacterized protein</fullName>
    </submittedName>
</protein>